<evidence type="ECO:0000256" key="2">
    <source>
        <dbReference type="ARBA" id="ARBA00022630"/>
    </source>
</evidence>
<gene>
    <name evidence="7" type="ORF">PHATRDRAFT_51720</name>
</gene>
<reference evidence="7 8" key="1">
    <citation type="journal article" date="2008" name="Nature">
        <title>The Phaeodactylum genome reveals the evolutionary history of diatom genomes.</title>
        <authorList>
            <person name="Bowler C."/>
            <person name="Allen A.E."/>
            <person name="Badger J.H."/>
            <person name="Grimwood J."/>
            <person name="Jabbari K."/>
            <person name="Kuo A."/>
            <person name="Maheswari U."/>
            <person name="Martens C."/>
            <person name="Maumus F."/>
            <person name="Otillar R.P."/>
            <person name="Rayko E."/>
            <person name="Salamov A."/>
            <person name="Vandepoele K."/>
            <person name="Beszteri B."/>
            <person name="Gruber A."/>
            <person name="Heijde M."/>
            <person name="Katinka M."/>
            <person name="Mock T."/>
            <person name="Valentin K."/>
            <person name="Verret F."/>
            <person name="Berges J.A."/>
            <person name="Brownlee C."/>
            <person name="Cadoret J.P."/>
            <person name="Chiovitti A."/>
            <person name="Choi C.J."/>
            <person name="Coesel S."/>
            <person name="De Martino A."/>
            <person name="Detter J.C."/>
            <person name="Durkin C."/>
            <person name="Falciatore A."/>
            <person name="Fournet J."/>
            <person name="Haruta M."/>
            <person name="Huysman M.J."/>
            <person name="Jenkins B.D."/>
            <person name="Jiroutova K."/>
            <person name="Jorgensen R.E."/>
            <person name="Joubert Y."/>
            <person name="Kaplan A."/>
            <person name="Kroger N."/>
            <person name="Kroth P.G."/>
            <person name="La Roche J."/>
            <person name="Lindquist E."/>
            <person name="Lommer M."/>
            <person name="Martin-Jezequel V."/>
            <person name="Lopez P.J."/>
            <person name="Lucas S."/>
            <person name="Mangogna M."/>
            <person name="McGinnis K."/>
            <person name="Medlin L.K."/>
            <person name="Montsant A."/>
            <person name="Oudot-Le Secq M.P."/>
            <person name="Napoli C."/>
            <person name="Obornik M."/>
            <person name="Parker M.S."/>
            <person name="Petit J.L."/>
            <person name="Porcel B.M."/>
            <person name="Poulsen N."/>
            <person name="Robison M."/>
            <person name="Rychlewski L."/>
            <person name="Rynearson T.A."/>
            <person name="Schmutz J."/>
            <person name="Shapiro H."/>
            <person name="Siaut M."/>
            <person name="Stanley M."/>
            <person name="Sussman M.R."/>
            <person name="Taylor A.R."/>
            <person name="Vardi A."/>
            <person name="von Dassow P."/>
            <person name="Vyverman W."/>
            <person name="Willis A."/>
            <person name="Wyrwicz L.S."/>
            <person name="Rokhsar D.S."/>
            <person name="Weissenbach J."/>
            <person name="Armbrust E.V."/>
            <person name="Green B.R."/>
            <person name="Van de Peer Y."/>
            <person name="Grigoriev I.V."/>
        </authorList>
    </citation>
    <scope>NUCLEOTIDE SEQUENCE [LARGE SCALE GENOMIC DNA]</scope>
    <source>
        <strain evidence="7 8">CCAP 1055/1</strain>
    </source>
</reference>
<dbReference type="Pfam" id="PF00173">
    <property type="entry name" value="Cyt-b5"/>
    <property type="match status" value="1"/>
</dbReference>
<dbReference type="InterPro" id="IPR050315">
    <property type="entry name" value="FAD-oxidoreductase_2"/>
</dbReference>
<keyword evidence="3" id="KW-0274">FAD</keyword>
<feature type="region of interest" description="Disordered" evidence="5">
    <location>
        <begin position="637"/>
        <end position="668"/>
    </location>
</feature>
<dbReference type="InParanoid" id="B7FVF5"/>
<dbReference type="InterPro" id="IPR027477">
    <property type="entry name" value="Succ_DH/fumarate_Rdtase_cat_sf"/>
</dbReference>
<dbReference type="InterPro" id="IPR036188">
    <property type="entry name" value="FAD/NAD-bd_sf"/>
</dbReference>
<dbReference type="InterPro" id="IPR036400">
    <property type="entry name" value="Cyt_B5-like_heme/steroid_sf"/>
</dbReference>
<evidence type="ECO:0000256" key="5">
    <source>
        <dbReference type="SAM" id="MobiDB-lite"/>
    </source>
</evidence>
<dbReference type="Gene3D" id="3.90.700.10">
    <property type="entry name" value="Succinate dehydrogenase/fumarate reductase flavoprotein, catalytic domain"/>
    <property type="match status" value="1"/>
</dbReference>
<dbReference type="EMBL" id="CM000608">
    <property type="protein sequence ID" value="EEC49395.1"/>
    <property type="molecule type" value="Genomic_DNA"/>
</dbReference>
<dbReference type="NCBIfam" id="TIGR01813">
    <property type="entry name" value="flavo_cyto_c"/>
    <property type="match status" value="1"/>
</dbReference>
<dbReference type="eggNOG" id="KOG0537">
    <property type="taxonomic scope" value="Eukaryota"/>
</dbReference>
<dbReference type="KEGG" id="pti:PHATRDRAFT_51720"/>
<dbReference type="SUPFAM" id="SSF51905">
    <property type="entry name" value="FAD/NAD(P)-binding domain"/>
    <property type="match status" value="1"/>
</dbReference>
<protein>
    <submittedName>
        <fullName evidence="7">Fumarate reductase flavoprotein</fullName>
        <ecNumber evidence="7">1.3.99.1</ecNumber>
    </submittedName>
</protein>
<dbReference type="Gene3D" id="3.50.50.60">
    <property type="entry name" value="FAD/NAD(P)-binding domain"/>
    <property type="match status" value="1"/>
</dbReference>
<dbReference type="SUPFAM" id="SSF55856">
    <property type="entry name" value="Cytochrome b5-like heme/steroid binding domain"/>
    <property type="match status" value="1"/>
</dbReference>
<dbReference type="InterPro" id="IPR010960">
    <property type="entry name" value="Flavocytochrome_c"/>
</dbReference>
<organism evidence="7 8">
    <name type="scientific">Phaeodactylum tricornutum (strain CCAP 1055/1)</name>
    <dbReference type="NCBI Taxonomy" id="556484"/>
    <lineage>
        <taxon>Eukaryota</taxon>
        <taxon>Sar</taxon>
        <taxon>Stramenopiles</taxon>
        <taxon>Ochrophyta</taxon>
        <taxon>Bacillariophyta</taxon>
        <taxon>Bacillariophyceae</taxon>
        <taxon>Bacillariophycidae</taxon>
        <taxon>Naviculales</taxon>
        <taxon>Phaeodactylaceae</taxon>
        <taxon>Phaeodactylum</taxon>
    </lineage>
</organism>
<evidence type="ECO:0000313" key="7">
    <source>
        <dbReference type="EMBL" id="EEC49395.1"/>
    </source>
</evidence>
<comment type="cofactor">
    <cofactor evidence="1">
        <name>FAD</name>
        <dbReference type="ChEBI" id="CHEBI:57692"/>
    </cofactor>
</comment>
<dbReference type="PaxDb" id="2850-Phatr51720"/>
<feature type="domain" description="Cytochrome b5 heme-binding" evidence="6">
    <location>
        <begin position="548"/>
        <end position="623"/>
    </location>
</feature>
<proteinExistence type="predicted"/>
<dbReference type="PROSITE" id="PS50255">
    <property type="entry name" value="CYTOCHROME_B5_2"/>
    <property type="match status" value="1"/>
</dbReference>
<keyword evidence="8" id="KW-1185">Reference proteome</keyword>
<sequence>MIDLQREEELVHLALSRNLDLLILAKHYGTDVPRFYQLSTALGNGHAVASANSEPDAIIVGSGLAGMAAALNILDRGGRVVMIEKEHLLGGNSNKASSGINAYRDDNGADALEVFRNDTIRSAGSSARLDLVDVLVSKSASAVEWLQSRTGVDLSLVAQLGGHSAKRTHRPRSGMVGAEVIFGMQKAVKQYEKTGEVTILIDSKVTRLVTEGGRVVGVEYASSKKDNTTEPYKIHAANVVLATGGFASDRSKGSFLEHYRPELLKLPTTAGAFSTGDGVALATALGAGIVDMDKVQVHPTGWVDPLDPDNPSKILAAELMRGVGGLLINDDGNRFCDELGTRAYVTDRMLSHDEGYSRTRQWNVNATIPIFSLVLASSAAEDGMKHVDLYSHKGLLKRLEGLSELAEWMEVPVDKLSETLQKYRSAGDVGEDEFGKKEFRGTPLEDLQNEVFYAGKVTPVLHYCMGGITINANGKVVAENGEEIPGLFAAGEVTGGVHGVNRLAGNSLLECTVFGTVVGQTVPIKKSASLMSEIYKREDDAPSATKDLRSVSLAELQQHSTPEDCWVAIAGVVYDLTEFADEHPAGPDSIHELAGKDGTKSFLAVHSLGILDDFDEERIGSFNETLKEDFLTTNKSVAGTAGDSKSDTLVKPSAASRSGGLWDSLIGR</sequence>
<dbReference type="AlphaFoldDB" id="B7FVF5"/>
<dbReference type="GeneID" id="7199710"/>
<dbReference type="GO" id="GO:0016491">
    <property type="term" value="F:oxidoreductase activity"/>
    <property type="evidence" value="ECO:0007669"/>
    <property type="project" value="UniProtKB-KW"/>
</dbReference>
<evidence type="ECO:0000256" key="1">
    <source>
        <dbReference type="ARBA" id="ARBA00001974"/>
    </source>
</evidence>
<dbReference type="PANTHER" id="PTHR43400:SF1">
    <property type="entry name" value="FUMARATE REDUCTASE"/>
    <property type="match status" value="1"/>
</dbReference>
<keyword evidence="4 7" id="KW-0560">Oxidoreductase</keyword>
<dbReference type="SUPFAM" id="SSF56425">
    <property type="entry name" value="Succinate dehydrogenase/fumarate reductase flavoprotein, catalytic domain"/>
    <property type="match status" value="1"/>
</dbReference>
<dbReference type="Gene3D" id="3.10.120.10">
    <property type="entry name" value="Cytochrome b5-like heme/steroid binding domain"/>
    <property type="match status" value="1"/>
</dbReference>
<dbReference type="RefSeq" id="XP_002178697.1">
    <property type="nucleotide sequence ID" value="XM_002178661.1"/>
</dbReference>
<dbReference type="HOGENOM" id="CLU_270463_0_0_1"/>
<dbReference type="GO" id="GO:0010181">
    <property type="term" value="F:FMN binding"/>
    <property type="evidence" value="ECO:0007669"/>
    <property type="project" value="InterPro"/>
</dbReference>
<evidence type="ECO:0000313" key="8">
    <source>
        <dbReference type="Proteomes" id="UP000000759"/>
    </source>
</evidence>
<keyword evidence="2" id="KW-0285">Flavoprotein</keyword>
<evidence type="ECO:0000256" key="4">
    <source>
        <dbReference type="ARBA" id="ARBA00023002"/>
    </source>
</evidence>
<dbReference type="EC" id="1.3.99.1" evidence="7"/>
<evidence type="ECO:0000256" key="3">
    <source>
        <dbReference type="ARBA" id="ARBA00022827"/>
    </source>
</evidence>
<accession>B7FVF5</accession>
<dbReference type="Proteomes" id="UP000000759">
    <property type="component" value="Chromosome 5"/>
</dbReference>
<dbReference type="eggNOG" id="KOG2404">
    <property type="taxonomic scope" value="Eukaryota"/>
</dbReference>
<dbReference type="STRING" id="556484.B7FVF5"/>
<dbReference type="SMART" id="SM01117">
    <property type="entry name" value="Cyt-b5"/>
    <property type="match status" value="1"/>
</dbReference>
<dbReference type="Pfam" id="PF00890">
    <property type="entry name" value="FAD_binding_2"/>
    <property type="match status" value="1"/>
</dbReference>
<dbReference type="PRINTS" id="PR00411">
    <property type="entry name" value="PNDRDTASEI"/>
</dbReference>
<evidence type="ECO:0000259" key="6">
    <source>
        <dbReference type="PROSITE" id="PS50255"/>
    </source>
</evidence>
<dbReference type="InterPro" id="IPR003953">
    <property type="entry name" value="FAD-dep_OxRdtase_2_FAD-bd"/>
</dbReference>
<reference evidence="8" key="2">
    <citation type="submission" date="2008-08" db="EMBL/GenBank/DDBJ databases">
        <authorList>
            <consortium name="Diatom Consortium"/>
            <person name="Grigoriev I."/>
            <person name="Grimwood J."/>
            <person name="Kuo A."/>
            <person name="Otillar R.P."/>
            <person name="Salamov A."/>
            <person name="Detter J.C."/>
            <person name="Lindquist E."/>
            <person name="Shapiro H."/>
            <person name="Lucas S."/>
            <person name="Glavina del Rio T."/>
            <person name="Pitluck S."/>
            <person name="Rokhsar D."/>
            <person name="Bowler C."/>
        </authorList>
    </citation>
    <scope>GENOME REANNOTATION</scope>
    <source>
        <strain evidence="8">CCAP 1055/1</strain>
    </source>
</reference>
<dbReference type="InterPro" id="IPR001199">
    <property type="entry name" value="Cyt_B5-like_heme/steroid-bd"/>
</dbReference>
<dbReference type="PANTHER" id="PTHR43400">
    <property type="entry name" value="FUMARATE REDUCTASE"/>
    <property type="match status" value="1"/>
</dbReference>
<dbReference type="OrthoDB" id="10252157at2759"/>
<name>B7FVF5_PHATC</name>